<keyword evidence="5 6" id="KW-0472">Membrane</keyword>
<dbReference type="RefSeq" id="WP_127047331.1">
    <property type="nucleotide sequence ID" value="NZ_RZGZ01000002.1"/>
</dbReference>
<feature type="transmembrane region" description="Helical" evidence="6">
    <location>
        <begin position="12"/>
        <end position="32"/>
    </location>
</feature>
<evidence type="ECO:0000256" key="5">
    <source>
        <dbReference type="ARBA" id="ARBA00023136"/>
    </source>
</evidence>
<dbReference type="PROSITE" id="PS50895">
    <property type="entry name" value="SURF1"/>
    <property type="match status" value="1"/>
</dbReference>
<evidence type="ECO:0000256" key="2">
    <source>
        <dbReference type="ARBA" id="ARBA00007165"/>
    </source>
</evidence>
<protein>
    <recommendedName>
        <fullName evidence="6">SURF1-like protein</fullName>
    </recommendedName>
</protein>
<dbReference type="Pfam" id="PF02104">
    <property type="entry name" value="SURF1"/>
    <property type="match status" value="1"/>
</dbReference>
<keyword evidence="6" id="KW-1003">Cell membrane</keyword>
<dbReference type="CDD" id="cd06662">
    <property type="entry name" value="SURF1"/>
    <property type="match status" value="1"/>
</dbReference>
<dbReference type="InterPro" id="IPR045214">
    <property type="entry name" value="Surf1/Surf4"/>
</dbReference>
<evidence type="ECO:0000256" key="6">
    <source>
        <dbReference type="RuleBase" id="RU363076"/>
    </source>
</evidence>
<gene>
    <name evidence="8" type="ORF">ELQ94_03600</name>
</gene>
<name>A0A3S0XAA9_9MICO</name>
<evidence type="ECO:0000256" key="7">
    <source>
        <dbReference type="SAM" id="MobiDB-lite"/>
    </source>
</evidence>
<comment type="subcellular location">
    <subcellularLocation>
        <location evidence="6">Cell membrane</location>
        <topology evidence="6">Multi-pass membrane protein</topology>
    </subcellularLocation>
    <subcellularLocation>
        <location evidence="1">Membrane</location>
    </subcellularLocation>
</comment>
<sequence length="283" mass="31476">MNRWRFAFSRRWFGYLAVAIVFAIVCVLLSNWQLARRAEKTNEISLVTDNYDARPVQIGSLLPELDSFDPADEWRPVVLEGSYLEDEQVLVRNRPRGGQPGFDQLVPFLLTDGSVVIVDRGWLPTGNEQDLPDVVPAPPGGSVTVTVRLRPGEPTVAGRGAGAGQIATIHLPELAERVDGPLYTGAYGMLADENPAPSEQRPAAVQKPVADEGAHLSYALQWLIFGILGFVFLGYAVRQEYRALNADDPEERQRAEERERRRRAKRTDADIEDELLDASSVNR</sequence>
<reference evidence="8 9" key="1">
    <citation type="submission" date="2018-12" db="EMBL/GenBank/DDBJ databases">
        <authorList>
            <person name="Li F."/>
        </authorList>
    </citation>
    <scope>NUCLEOTIDE SEQUENCE [LARGE SCALE GENOMIC DNA]</scope>
    <source>
        <strain evidence="8 9">EGI 6500705</strain>
    </source>
</reference>
<comment type="caution">
    <text evidence="8">The sequence shown here is derived from an EMBL/GenBank/DDBJ whole genome shotgun (WGS) entry which is preliminary data.</text>
</comment>
<dbReference type="GO" id="GO:0005886">
    <property type="term" value="C:plasma membrane"/>
    <property type="evidence" value="ECO:0007669"/>
    <property type="project" value="UniProtKB-SubCell"/>
</dbReference>
<comment type="similarity">
    <text evidence="2 6">Belongs to the SURF1 family.</text>
</comment>
<dbReference type="EMBL" id="RZGZ01000002">
    <property type="protein sequence ID" value="RUR00660.1"/>
    <property type="molecule type" value="Genomic_DNA"/>
</dbReference>
<evidence type="ECO:0000313" key="9">
    <source>
        <dbReference type="Proteomes" id="UP000274909"/>
    </source>
</evidence>
<feature type="region of interest" description="Disordered" evidence="7">
    <location>
        <begin position="247"/>
        <end position="283"/>
    </location>
</feature>
<evidence type="ECO:0000256" key="3">
    <source>
        <dbReference type="ARBA" id="ARBA00022692"/>
    </source>
</evidence>
<accession>A0A3S0XAA9</accession>
<dbReference type="PANTHER" id="PTHR23427:SF2">
    <property type="entry name" value="SURFEIT LOCUS PROTEIN 1"/>
    <property type="match status" value="1"/>
</dbReference>
<dbReference type="InterPro" id="IPR002994">
    <property type="entry name" value="Surf1/Shy1"/>
</dbReference>
<keyword evidence="9" id="KW-1185">Reference proteome</keyword>
<keyword evidence="4 6" id="KW-1133">Transmembrane helix</keyword>
<evidence type="ECO:0000256" key="4">
    <source>
        <dbReference type="ARBA" id="ARBA00022989"/>
    </source>
</evidence>
<dbReference type="Proteomes" id="UP000274909">
    <property type="component" value="Unassembled WGS sequence"/>
</dbReference>
<dbReference type="AlphaFoldDB" id="A0A3S0XAA9"/>
<dbReference type="PANTHER" id="PTHR23427">
    <property type="entry name" value="SURFEIT LOCUS PROTEIN"/>
    <property type="match status" value="1"/>
</dbReference>
<organism evidence="8 9">
    <name type="scientific">Labedella endophytica</name>
    <dbReference type="NCBI Taxonomy" id="1523160"/>
    <lineage>
        <taxon>Bacteria</taxon>
        <taxon>Bacillati</taxon>
        <taxon>Actinomycetota</taxon>
        <taxon>Actinomycetes</taxon>
        <taxon>Micrococcales</taxon>
        <taxon>Microbacteriaceae</taxon>
        <taxon>Labedella</taxon>
    </lineage>
</organism>
<evidence type="ECO:0000256" key="1">
    <source>
        <dbReference type="ARBA" id="ARBA00004370"/>
    </source>
</evidence>
<evidence type="ECO:0000313" key="8">
    <source>
        <dbReference type="EMBL" id="RUR00660.1"/>
    </source>
</evidence>
<dbReference type="OrthoDB" id="9807214at2"/>
<keyword evidence="3 6" id="KW-0812">Transmembrane</keyword>
<proteinExistence type="inferred from homology"/>
<feature type="transmembrane region" description="Helical" evidence="6">
    <location>
        <begin position="218"/>
        <end position="237"/>
    </location>
</feature>